<dbReference type="CDD" id="cd18551">
    <property type="entry name" value="ABC_6TM_LmrA_like"/>
    <property type="match status" value="1"/>
</dbReference>
<evidence type="ECO:0000256" key="2">
    <source>
        <dbReference type="ARBA" id="ARBA00022692"/>
    </source>
</evidence>
<dbReference type="Gene3D" id="1.20.1560.10">
    <property type="entry name" value="ABC transporter type 1, transmembrane domain"/>
    <property type="match status" value="1"/>
</dbReference>
<dbReference type="PANTHER" id="PTHR43394:SF1">
    <property type="entry name" value="ATP-BINDING CASSETTE SUB-FAMILY B MEMBER 10, MITOCHONDRIAL"/>
    <property type="match status" value="1"/>
</dbReference>
<dbReference type="Pfam" id="PF00005">
    <property type="entry name" value="ABC_tran"/>
    <property type="match status" value="1"/>
</dbReference>
<dbReference type="RefSeq" id="WP_093455484.1">
    <property type="nucleotide sequence ID" value="NZ_BAAASK010000001.1"/>
</dbReference>
<keyword evidence="6 7" id="KW-0472">Membrane</keyword>
<feature type="transmembrane region" description="Helical" evidence="7">
    <location>
        <begin position="140"/>
        <end position="157"/>
    </location>
</feature>
<sequence>MTTAQPQTGTPAWRLLLSYVRPHRTALFAGALLSLVTGATGLLLPLVARELIDDLARDRAITGALLAMSGLVVANTALGALGSYVLRRTAESVVLGARRTLSSYLLRLRIAAVDRTEPGDLMARITSDTTLLREVTTDSLIGLGTGGLTLVATLVMMGVVDPVLLGVTLAVVLGAGTVLGLIVPRINRASRQAQDAVGVMGAALERILGALRTVKASGAEPREERVLHEAAEESWRQSVRAAKWSAAAGNTAGLAMQIAFITVLAVGGARVATGAIDVGTLVAFLLFVFYLMSPIQQVVGAITQYQTGRAALGRIQDALGLPAEPQARPVPLPSAGAPPASVSFREVRFRYADDLPYIHHGVSFEVPARGMTAFVGPSGAGKTTVFSLVERFYDPDSGEITLDGRSLGDWELSSLRASIGYVEQDAPVLSGSLRDNLLLGNPEGDEATLAAVLKTTRLDGLVERLPNGLETLVGHRGTKLSGGERQRVAIARALLRRPRLLLLDEATSQLDAVNEAALRDTVADVARTTTVLVVAHRLSTVTMADRIVVMDAGRVRAVGTHRELVTADPLYAELAATQFLATGG</sequence>
<name>A0ABN3S537_9ACTN</name>
<dbReference type="InterPro" id="IPR017871">
    <property type="entry name" value="ABC_transporter-like_CS"/>
</dbReference>
<keyword evidence="5 7" id="KW-1133">Transmembrane helix</keyword>
<feature type="transmembrane region" description="Helical" evidence="7">
    <location>
        <begin position="163"/>
        <end position="183"/>
    </location>
</feature>
<dbReference type="InterPro" id="IPR011527">
    <property type="entry name" value="ABC1_TM_dom"/>
</dbReference>
<evidence type="ECO:0000256" key="5">
    <source>
        <dbReference type="ARBA" id="ARBA00022989"/>
    </source>
</evidence>
<evidence type="ECO:0000256" key="6">
    <source>
        <dbReference type="ARBA" id="ARBA00023136"/>
    </source>
</evidence>
<evidence type="ECO:0000256" key="7">
    <source>
        <dbReference type="SAM" id="Phobius"/>
    </source>
</evidence>
<dbReference type="InterPro" id="IPR027417">
    <property type="entry name" value="P-loop_NTPase"/>
</dbReference>
<dbReference type="PROSITE" id="PS50929">
    <property type="entry name" value="ABC_TM1F"/>
    <property type="match status" value="1"/>
</dbReference>
<feature type="domain" description="ABC transporter" evidence="8">
    <location>
        <begin position="342"/>
        <end position="577"/>
    </location>
</feature>
<feature type="transmembrane region" description="Helical" evidence="7">
    <location>
        <begin position="244"/>
        <end position="265"/>
    </location>
</feature>
<comment type="caution">
    <text evidence="10">The sequence shown here is derived from an EMBL/GenBank/DDBJ whole genome shotgun (WGS) entry which is preliminary data.</text>
</comment>
<reference evidence="10 11" key="1">
    <citation type="journal article" date="2019" name="Int. J. Syst. Evol. Microbiol.">
        <title>The Global Catalogue of Microorganisms (GCM) 10K type strain sequencing project: providing services to taxonomists for standard genome sequencing and annotation.</title>
        <authorList>
            <consortium name="The Broad Institute Genomics Platform"/>
            <consortium name="The Broad Institute Genome Sequencing Center for Infectious Disease"/>
            <person name="Wu L."/>
            <person name="Ma J."/>
        </authorList>
    </citation>
    <scope>NUCLEOTIDE SEQUENCE [LARGE SCALE GENOMIC DNA]</scope>
    <source>
        <strain evidence="10 11">JCM 4531</strain>
    </source>
</reference>
<gene>
    <name evidence="10" type="ORF">GCM10010310_03820</name>
</gene>
<evidence type="ECO:0000259" key="8">
    <source>
        <dbReference type="PROSITE" id="PS50893"/>
    </source>
</evidence>
<dbReference type="PROSITE" id="PS50893">
    <property type="entry name" value="ABC_TRANSPORTER_2"/>
    <property type="match status" value="1"/>
</dbReference>
<evidence type="ECO:0000256" key="1">
    <source>
        <dbReference type="ARBA" id="ARBA00004651"/>
    </source>
</evidence>
<dbReference type="SUPFAM" id="SSF90123">
    <property type="entry name" value="ABC transporter transmembrane region"/>
    <property type="match status" value="1"/>
</dbReference>
<dbReference type="Pfam" id="PF00664">
    <property type="entry name" value="ABC_membrane"/>
    <property type="match status" value="1"/>
</dbReference>
<accession>A0ABN3S537</accession>
<evidence type="ECO:0000313" key="10">
    <source>
        <dbReference type="EMBL" id="GAA2667716.1"/>
    </source>
</evidence>
<feature type="transmembrane region" description="Helical" evidence="7">
    <location>
        <begin position="271"/>
        <end position="292"/>
    </location>
</feature>
<evidence type="ECO:0000256" key="3">
    <source>
        <dbReference type="ARBA" id="ARBA00022741"/>
    </source>
</evidence>
<dbReference type="Gene3D" id="3.40.50.300">
    <property type="entry name" value="P-loop containing nucleotide triphosphate hydrolases"/>
    <property type="match status" value="1"/>
</dbReference>
<evidence type="ECO:0000259" key="9">
    <source>
        <dbReference type="PROSITE" id="PS50929"/>
    </source>
</evidence>
<feature type="domain" description="ABC transmembrane type-1" evidence="9">
    <location>
        <begin position="28"/>
        <end position="307"/>
    </location>
</feature>
<dbReference type="InterPro" id="IPR036640">
    <property type="entry name" value="ABC1_TM_sf"/>
</dbReference>
<organism evidence="10 11">
    <name type="scientific">Streptomyces violaceolatus</name>
    <dbReference type="NCBI Taxonomy" id="67378"/>
    <lineage>
        <taxon>Bacteria</taxon>
        <taxon>Bacillati</taxon>
        <taxon>Actinomycetota</taxon>
        <taxon>Actinomycetes</taxon>
        <taxon>Kitasatosporales</taxon>
        <taxon>Streptomycetaceae</taxon>
        <taxon>Streptomyces</taxon>
        <taxon>Streptomyces violaceoruber group</taxon>
    </lineage>
</organism>
<dbReference type="Proteomes" id="UP001499989">
    <property type="component" value="Unassembled WGS sequence"/>
</dbReference>
<evidence type="ECO:0000256" key="4">
    <source>
        <dbReference type="ARBA" id="ARBA00022840"/>
    </source>
</evidence>
<dbReference type="PROSITE" id="PS00211">
    <property type="entry name" value="ABC_TRANSPORTER_1"/>
    <property type="match status" value="1"/>
</dbReference>
<protein>
    <submittedName>
        <fullName evidence="10">ABC transporter ATP-binding protein</fullName>
    </submittedName>
</protein>
<evidence type="ECO:0000313" key="11">
    <source>
        <dbReference type="Proteomes" id="UP001499989"/>
    </source>
</evidence>
<dbReference type="PANTHER" id="PTHR43394">
    <property type="entry name" value="ATP-DEPENDENT PERMEASE MDL1, MITOCHONDRIAL"/>
    <property type="match status" value="1"/>
</dbReference>
<keyword evidence="2 7" id="KW-0812">Transmembrane</keyword>
<feature type="transmembrane region" description="Helical" evidence="7">
    <location>
        <begin position="60"/>
        <end position="86"/>
    </location>
</feature>
<keyword evidence="11" id="KW-1185">Reference proteome</keyword>
<dbReference type="EMBL" id="BAAASK010000001">
    <property type="protein sequence ID" value="GAA2667716.1"/>
    <property type="molecule type" value="Genomic_DNA"/>
</dbReference>
<keyword evidence="3" id="KW-0547">Nucleotide-binding</keyword>
<feature type="transmembrane region" description="Helical" evidence="7">
    <location>
        <begin position="26"/>
        <end position="48"/>
    </location>
</feature>
<dbReference type="GO" id="GO:0005524">
    <property type="term" value="F:ATP binding"/>
    <property type="evidence" value="ECO:0007669"/>
    <property type="project" value="UniProtKB-KW"/>
</dbReference>
<dbReference type="InterPro" id="IPR003439">
    <property type="entry name" value="ABC_transporter-like_ATP-bd"/>
</dbReference>
<keyword evidence="4 10" id="KW-0067">ATP-binding</keyword>
<dbReference type="InterPro" id="IPR039421">
    <property type="entry name" value="Type_1_exporter"/>
</dbReference>
<proteinExistence type="predicted"/>
<comment type="subcellular location">
    <subcellularLocation>
        <location evidence="1">Cell membrane</location>
        <topology evidence="1">Multi-pass membrane protein</topology>
    </subcellularLocation>
</comment>
<dbReference type="SUPFAM" id="SSF52540">
    <property type="entry name" value="P-loop containing nucleoside triphosphate hydrolases"/>
    <property type="match status" value="1"/>
</dbReference>
<dbReference type="SMART" id="SM00382">
    <property type="entry name" value="AAA"/>
    <property type="match status" value="1"/>
</dbReference>
<dbReference type="InterPro" id="IPR003593">
    <property type="entry name" value="AAA+_ATPase"/>
</dbReference>